<sequence length="442" mass="48654">MEKEIEITIKAGNQKVPDFKISCNSGWSVTQLKQHISETYPTKPSIEDQRLIYSGRLLTAKQTLHQIFLKDVDYSADTGSGSNKPESFTIHLVQRNAFVHPKSQSAGQSTPQSSSPNSFNDAPPMARPNVASPMSNGSNSVQNNETIQESNPTSEMRYRFVRQAQTDGGSPNLVIDPADIFMNFRRLMAQHNVPSPNEAWATQSSDNVSPVGTNQLAPEQINLFEQMAQLVAQQVSTLSSQNSPFQLPPIVSTAQTTSGHITVTRGFQNRGTNPDVNQNNGNLDEAGAVEPVNGLGEIGLGAVNNPLGGVRDEVNREDPVGEPGEQADIIDLLYHSLRGLVLAAAIYTNSSVYKLVFVLAFLVFCYYARKSMVNRQQRVARENQQQAPNPEDASNRNLENQPNDPNRPPDPHETQVETRLPFLRIFFSVVTSFIISLVPETV</sequence>
<dbReference type="EMBL" id="JAIFTH010000344">
    <property type="protein sequence ID" value="KAG9509765.1"/>
    <property type="molecule type" value="Genomic_DNA"/>
</dbReference>
<gene>
    <name evidence="9" type="primary">HERPUD2</name>
    <name evidence="9" type="ORF">GZH46_01705</name>
</gene>
<dbReference type="SMART" id="SM00213">
    <property type="entry name" value="UBQ"/>
    <property type="match status" value="1"/>
</dbReference>
<dbReference type="InterPro" id="IPR039751">
    <property type="entry name" value="HERPUD1/2"/>
</dbReference>
<dbReference type="PANTHER" id="PTHR12943">
    <property type="entry name" value="HOMOCYSTEINE-RESPONSIVE ENDOPLASMIC RETICULUM-RESIDENT UNIQUITIN-LIKE DOMAIN HERPUD PROTEIN FAMILY MEMBER"/>
    <property type="match status" value="1"/>
</dbReference>
<dbReference type="Gene3D" id="3.10.20.90">
    <property type="entry name" value="Phosphatidylinositol 3-kinase Catalytic Subunit, Chain A, domain 1"/>
    <property type="match status" value="1"/>
</dbReference>
<feature type="region of interest" description="Disordered" evidence="6">
    <location>
        <begin position="101"/>
        <end position="153"/>
    </location>
</feature>
<organism evidence="9 10">
    <name type="scientific">Fragariocoptes setiger</name>
    <dbReference type="NCBI Taxonomy" id="1670756"/>
    <lineage>
        <taxon>Eukaryota</taxon>
        <taxon>Metazoa</taxon>
        <taxon>Ecdysozoa</taxon>
        <taxon>Arthropoda</taxon>
        <taxon>Chelicerata</taxon>
        <taxon>Arachnida</taxon>
        <taxon>Acari</taxon>
        <taxon>Acariformes</taxon>
        <taxon>Trombidiformes</taxon>
        <taxon>Prostigmata</taxon>
        <taxon>Eupodina</taxon>
        <taxon>Eriophyoidea</taxon>
        <taxon>Phytoptidae</taxon>
        <taxon>Fragariocoptes</taxon>
    </lineage>
</organism>
<dbReference type="InterPro" id="IPR029071">
    <property type="entry name" value="Ubiquitin-like_domsf"/>
</dbReference>
<keyword evidence="2 7" id="KW-0812">Transmembrane</keyword>
<keyword evidence="5" id="KW-0834">Unfolded protein response</keyword>
<dbReference type="Proteomes" id="UP000825002">
    <property type="component" value="Unassembled WGS sequence"/>
</dbReference>
<evidence type="ECO:0000256" key="1">
    <source>
        <dbReference type="ARBA" id="ARBA00004370"/>
    </source>
</evidence>
<dbReference type="InterPro" id="IPR000626">
    <property type="entry name" value="Ubiquitin-like_dom"/>
</dbReference>
<evidence type="ECO:0000256" key="6">
    <source>
        <dbReference type="SAM" id="MobiDB-lite"/>
    </source>
</evidence>
<evidence type="ECO:0000256" key="5">
    <source>
        <dbReference type="ARBA" id="ARBA00023230"/>
    </source>
</evidence>
<evidence type="ECO:0000256" key="7">
    <source>
        <dbReference type="SAM" id="Phobius"/>
    </source>
</evidence>
<dbReference type="PANTHER" id="PTHR12943:SF27">
    <property type="entry name" value="HOMOCYSTEINE-INDUCED ENDOPLASMIC RETICULUM PROTEIN, ISOFORM A"/>
    <property type="match status" value="1"/>
</dbReference>
<dbReference type="SUPFAM" id="SSF54236">
    <property type="entry name" value="Ubiquitin-like"/>
    <property type="match status" value="1"/>
</dbReference>
<feature type="compositionally biased region" description="Polar residues" evidence="6">
    <location>
        <begin position="378"/>
        <end position="388"/>
    </location>
</feature>
<keyword evidence="3 7" id="KW-1133">Transmembrane helix</keyword>
<evidence type="ECO:0000313" key="9">
    <source>
        <dbReference type="EMBL" id="KAG9509765.1"/>
    </source>
</evidence>
<name>A0ABQ7S8L5_9ACAR</name>
<dbReference type="CDD" id="cd01790">
    <property type="entry name" value="Ubl_HERP"/>
    <property type="match status" value="1"/>
</dbReference>
<comment type="subcellular location">
    <subcellularLocation>
        <location evidence="1">Membrane</location>
    </subcellularLocation>
</comment>
<accession>A0ABQ7S8L5</accession>
<feature type="domain" description="Ubiquitin-like" evidence="8">
    <location>
        <begin position="5"/>
        <end position="71"/>
    </location>
</feature>
<evidence type="ECO:0000313" key="10">
    <source>
        <dbReference type="Proteomes" id="UP000825002"/>
    </source>
</evidence>
<protein>
    <submittedName>
        <fullName evidence="9">Homocysteine-responsive endoplasmic reticulum-resident ubiquitin-like domain member 2 protein</fullName>
    </submittedName>
</protein>
<keyword evidence="4 7" id="KW-0472">Membrane</keyword>
<proteinExistence type="predicted"/>
<comment type="caution">
    <text evidence="9">The sequence shown here is derived from an EMBL/GenBank/DDBJ whole genome shotgun (WGS) entry which is preliminary data.</text>
</comment>
<dbReference type="PROSITE" id="PS50053">
    <property type="entry name" value="UBIQUITIN_2"/>
    <property type="match status" value="1"/>
</dbReference>
<feature type="transmembrane region" description="Helical" evidence="7">
    <location>
        <begin position="351"/>
        <end position="368"/>
    </location>
</feature>
<evidence type="ECO:0000256" key="3">
    <source>
        <dbReference type="ARBA" id="ARBA00022989"/>
    </source>
</evidence>
<feature type="region of interest" description="Disordered" evidence="6">
    <location>
        <begin position="378"/>
        <end position="414"/>
    </location>
</feature>
<feature type="transmembrane region" description="Helical" evidence="7">
    <location>
        <begin position="422"/>
        <end position="439"/>
    </location>
</feature>
<evidence type="ECO:0000259" key="8">
    <source>
        <dbReference type="PROSITE" id="PS50053"/>
    </source>
</evidence>
<reference evidence="9 10" key="1">
    <citation type="submission" date="2020-10" db="EMBL/GenBank/DDBJ databases">
        <authorList>
            <person name="Klimov P.B."/>
            <person name="Dyachkov S.M."/>
            <person name="Chetverikov P.E."/>
        </authorList>
    </citation>
    <scope>NUCLEOTIDE SEQUENCE [LARGE SCALE GENOMIC DNA]</scope>
    <source>
        <strain evidence="9">BMOC 18-1129-001#AD2665</strain>
        <tissue evidence="9">Entire mites</tissue>
    </source>
</reference>
<dbReference type="Pfam" id="PF00240">
    <property type="entry name" value="ubiquitin"/>
    <property type="match status" value="1"/>
</dbReference>
<keyword evidence="10" id="KW-1185">Reference proteome</keyword>
<feature type="compositionally biased region" description="Polar residues" evidence="6">
    <location>
        <begin position="132"/>
        <end position="153"/>
    </location>
</feature>
<evidence type="ECO:0000256" key="4">
    <source>
        <dbReference type="ARBA" id="ARBA00023136"/>
    </source>
</evidence>
<evidence type="ECO:0000256" key="2">
    <source>
        <dbReference type="ARBA" id="ARBA00022692"/>
    </source>
</evidence>
<feature type="compositionally biased region" description="Polar residues" evidence="6">
    <location>
        <begin position="102"/>
        <end position="120"/>
    </location>
</feature>